<dbReference type="EMBL" id="FTNZ01000001">
    <property type="protein sequence ID" value="SIS29330.1"/>
    <property type="molecule type" value="Genomic_DNA"/>
</dbReference>
<evidence type="ECO:0000313" key="2">
    <source>
        <dbReference type="EMBL" id="AZA98826.1"/>
    </source>
</evidence>
<evidence type="ECO:0000259" key="1">
    <source>
        <dbReference type="Pfam" id="PF02617"/>
    </source>
</evidence>
<dbReference type="RefSeq" id="WP_076351705.1">
    <property type="nucleotide sequence ID" value="NZ_CAMIMN010000238.1"/>
</dbReference>
<dbReference type="GO" id="GO:0030163">
    <property type="term" value="P:protein catabolic process"/>
    <property type="evidence" value="ECO:0007669"/>
    <property type="project" value="InterPro"/>
</dbReference>
<organism evidence="3 4">
    <name type="scientific">Chryseobacterium joostei</name>
    <dbReference type="NCBI Taxonomy" id="112234"/>
    <lineage>
        <taxon>Bacteria</taxon>
        <taxon>Pseudomonadati</taxon>
        <taxon>Bacteroidota</taxon>
        <taxon>Flavobacteriia</taxon>
        <taxon>Flavobacteriales</taxon>
        <taxon>Weeksellaceae</taxon>
        <taxon>Chryseobacterium group</taxon>
        <taxon>Chryseobacterium</taxon>
    </lineage>
</organism>
<evidence type="ECO:0000313" key="3">
    <source>
        <dbReference type="EMBL" id="SIS29330.1"/>
    </source>
</evidence>
<dbReference type="STRING" id="112234.SAMN05421768_101555"/>
<dbReference type="InterPro" id="IPR014719">
    <property type="entry name" value="Ribosomal_bL12_C/ClpS-like"/>
</dbReference>
<dbReference type="Gene3D" id="3.30.1390.10">
    <property type="match status" value="1"/>
</dbReference>
<dbReference type="InterPro" id="IPR003769">
    <property type="entry name" value="ClpS_core"/>
</dbReference>
<dbReference type="OrthoDB" id="598046at2"/>
<dbReference type="Proteomes" id="UP000186106">
    <property type="component" value="Unassembled WGS sequence"/>
</dbReference>
<dbReference type="KEGG" id="cjt:EG359_04035"/>
<reference evidence="3 4" key="1">
    <citation type="submission" date="2017-01" db="EMBL/GenBank/DDBJ databases">
        <authorList>
            <person name="Mah S.A."/>
            <person name="Swanson W.J."/>
            <person name="Moy G.W."/>
            <person name="Vacquier V.D."/>
        </authorList>
    </citation>
    <scope>NUCLEOTIDE SEQUENCE [LARGE SCALE GENOMIC DNA]</scope>
    <source>
        <strain evidence="3 4">DSM 16927</strain>
    </source>
</reference>
<reference evidence="2 5" key="2">
    <citation type="submission" date="2018-11" db="EMBL/GenBank/DDBJ databases">
        <title>Proposal to divide the Flavobacteriaceae and reorganize its genera based on Amino Acid Identity values calculated from whole genome sequences.</title>
        <authorList>
            <person name="Nicholson A.C."/>
            <person name="Gulvik C.A."/>
            <person name="Whitney A.M."/>
            <person name="Humrighouse B.W."/>
            <person name="Bell M."/>
            <person name="Holmes B."/>
            <person name="Steigerwalt A.G."/>
            <person name="Villarma A."/>
            <person name="Sheth M."/>
            <person name="Batra D."/>
            <person name="Pryor J."/>
            <person name="Bernardet J.-F."/>
            <person name="Hugo C."/>
            <person name="Kampfer P."/>
            <person name="Newman J."/>
            <person name="McQuiston J.R."/>
        </authorList>
    </citation>
    <scope>NUCLEOTIDE SEQUENCE [LARGE SCALE GENOMIC DNA]</scope>
    <source>
        <strain evidence="2 5">DSM 16927</strain>
    </source>
</reference>
<keyword evidence="5" id="KW-1185">Reference proteome</keyword>
<dbReference type="Pfam" id="PF02617">
    <property type="entry name" value="ClpS"/>
    <property type="match status" value="1"/>
</dbReference>
<dbReference type="GO" id="GO:0008233">
    <property type="term" value="F:peptidase activity"/>
    <property type="evidence" value="ECO:0007669"/>
    <property type="project" value="UniProtKB-KW"/>
</dbReference>
<dbReference type="SUPFAM" id="SSF54736">
    <property type="entry name" value="ClpS-like"/>
    <property type="match status" value="1"/>
</dbReference>
<sequence length="101" mass="11855">MNCYNSIKDYENPKRQYEEEVLVLDDTDDVYKLVLHNDDIHTFDYVIDSLIEICKHTMEQAEQCTMLVHYKGKCTVKTGSLDVLKPMHEKLISRELTSEIV</sequence>
<dbReference type="GO" id="GO:0006508">
    <property type="term" value="P:proteolysis"/>
    <property type="evidence" value="ECO:0007669"/>
    <property type="project" value="UniProtKB-KW"/>
</dbReference>
<dbReference type="EMBL" id="CP033926">
    <property type="protein sequence ID" value="AZA98826.1"/>
    <property type="molecule type" value="Genomic_DNA"/>
</dbReference>
<proteinExistence type="predicted"/>
<accession>A0A1N7HX69</accession>
<keyword evidence="3" id="KW-0378">Hydrolase</keyword>
<gene>
    <name evidence="2" type="ORF">EG359_04035</name>
    <name evidence="3" type="ORF">SAMN05421768_101555</name>
</gene>
<name>A0A1N7HX69_9FLAO</name>
<evidence type="ECO:0000313" key="4">
    <source>
        <dbReference type="Proteomes" id="UP000186106"/>
    </source>
</evidence>
<keyword evidence="3" id="KW-0645">Protease</keyword>
<dbReference type="Proteomes" id="UP000279541">
    <property type="component" value="Chromosome"/>
</dbReference>
<feature type="domain" description="Adaptor protein ClpS core" evidence="1">
    <location>
        <begin position="28"/>
        <end position="93"/>
    </location>
</feature>
<dbReference type="AlphaFoldDB" id="A0A1N7HX69"/>
<evidence type="ECO:0000313" key="5">
    <source>
        <dbReference type="Proteomes" id="UP000279541"/>
    </source>
</evidence>
<protein>
    <submittedName>
        <fullName evidence="2">ATP-dependent Clp protease adaptor ClpS</fullName>
    </submittedName>
    <submittedName>
        <fullName evidence="3">ATP-dependent Clp protease adaptor protein ClpS</fullName>
    </submittedName>
</protein>